<feature type="domain" description="Thiopeptide-type bacteriocin biosynthesis" evidence="1">
    <location>
        <begin position="11"/>
        <end position="299"/>
    </location>
</feature>
<name>A0A370IAM5_9NOCA</name>
<evidence type="ECO:0000259" key="1">
    <source>
        <dbReference type="Pfam" id="PF14028"/>
    </source>
</evidence>
<evidence type="ECO:0000313" key="2">
    <source>
        <dbReference type="EMBL" id="RDI66474.1"/>
    </source>
</evidence>
<sequence length="320" mass="34936">MGIETATETDWVGAHIYYFGDMDEAIRRVVTPLRQSFEASARVRTSFFLRYWDGGPHLRLRVLPVGDDQREWVETTVVTAFARWFRDCPATASLDPIDYARAAPALAAAEGLLSYRPELSADNTIEFIPYHREHDRYGHGNCPAIVERHFGESSTIAQRILAGEPDRRTLLVGAQAMILLAWLSVFPDPVRLRRHLADAAEKPTAAPAELAAQMRALAAEDATLEGTLPEWGRSIRRLVRDLRQEAAGGHLGSGLRGWEGPGAVRSGPHCDSAFVVADMCVHLLCNRLGVAPSAEAALRLSAIAAIDAMSCALTTEGGRG</sequence>
<evidence type="ECO:0000313" key="3">
    <source>
        <dbReference type="Proteomes" id="UP000254869"/>
    </source>
</evidence>
<organism evidence="2 3">
    <name type="scientific">Nocardia pseudobrasiliensis</name>
    <dbReference type="NCBI Taxonomy" id="45979"/>
    <lineage>
        <taxon>Bacteria</taxon>
        <taxon>Bacillati</taxon>
        <taxon>Actinomycetota</taxon>
        <taxon>Actinomycetes</taxon>
        <taxon>Mycobacteriales</taxon>
        <taxon>Nocardiaceae</taxon>
        <taxon>Nocardia</taxon>
    </lineage>
</organism>
<proteinExistence type="predicted"/>
<comment type="caution">
    <text evidence="2">The sequence shown here is derived from an EMBL/GenBank/DDBJ whole genome shotgun (WGS) entry which is preliminary data.</text>
</comment>
<accession>A0A370IAM5</accession>
<dbReference type="AlphaFoldDB" id="A0A370IAM5"/>
<dbReference type="Proteomes" id="UP000254869">
    <property type="component" value="Unassembled WGS sequence"/>
</dbReference>
<gene>
    <name evidence="2" type="ORF">DFR76_104220</name>
</gene>
<dbReference type="STRING" id="1210086.GCA_001613105_03831"/>
<dbReference type="EMBL" id="QQBC01000004">
    <property type="protein sequence ID" value="RDI66474.1"/>
    <property type="molecule type" value="Genomic_DNA"/>
</dbReference>
<dbReference type="Pfam" id="PF14028">
    <property type="entry name" value="Lant_dehydr_C"/>
    <property type="match status" value="1"/>
</dbReference>
<keyword evidence="3" id="KW-1185">Reference proteome</keyword>
<dbReference type="InterPro" id="IPR023809">
    <property type="entry name" value="Thiopep_bacteriocin_synth_dom"/>
</dbReference>
<dbReference type="RefSeq" id="WP_067999475.1">
    <property type="nucleotide sequence ID" value="NZ_QQBC01000004.1"/>
</dbReference>
<reference evidence="2 3" key="1">
    <citation type="submission" date="2018-07" db="EMBL/GenBank/DDBJ databases">
        <title>Genomic Encyclopedia of Type Strains, Phase IV (KMG-IV): sequencing the most valuable type-strain genomes for metagenomic binning, comparative biology and taxonomic classification.</title>
        <authorList>
            <person name="Goeker M."/>
        </authorList>
    </citation>
    <scope>NUCLEOTIDE SEQUENCE [LARGE SCALE GENOMIC DNA]</scope>
    <source>
        <strain evidence="2 3">DSM 44290</strain>
    </source>
</reference>
<protein>
    <submittedName>
        <fullName evidence="2">Lantibiotic biosynthesis dehydratase-like protein</fullName>
    </submittedName>
</protein>